<dbReference type="AlphaFoldDB" id="A8ZXJ0"/>
<dbReference type="KEGG" id="dol:Dole_1142"/>
<keyword evidence="1" id="KW-0472">Membrane</keyword>
<dbReference type="PROSITE" id="PS51257">
    <property type="entry name" value="PROKAR_LIPOPROTEIN"/>
    <property type="match status" value="1"/>
</dbReference>
<protein>
    <submittedName>
        <fullName evidence="2">Uncharacterized protein</fullName>
    </submittedName>
</protein>
<feature type="transmembrane region" description="Helical" evidence="1">
    <location>
        <begin position="7"/>
        <end position="23"/>
    </location>
</feature>
<organism evidence="2 3">
    <name type="scientific">Desulfosudis oleivorans (strain DSM 6200 / JCM 39069 / Hxd3)</name>
    <name type="common">Desulfococcus oleovorans</name>
    <dbReference type="NCBI Taxonomy" id="96561"/>
    <lineage>
        <taxon>Bacteria</taxon>
        <taxon>Pseudomonadati</taxon>
        <taxon>Thermodesulfobacteriota</taxon>
        <taxon>Desulfobacteria</taxon>
        <taxon>Desulfobacterales</taxon>
        <taxon>Desulfosudaceae</taxon>
        <taxon>Desulfosudis</taxon>
    </lineage>
</organism>
<accession>A8ZXJ0</accession>
<proteinExistence type="predicted"/>
<dbReference type="HOGENOM" id="CLU_818188_0_0_7"/>
<dbReference type="STRING" id="96561.Dole_1142"/>
<dbReference type="Proteomes" id="UP000008561">
    <property type="component" value="Chromosome"/>
</dbReference>
<keyword evidence="1" id="KW-1133">Transmembrane helix</keyword>
<sequence>MKTTRRLIYGLVCIVACSMIFFGCKVADTKVVVSDAFTSNWDGSGADPGEILPNVTAFYLPAKEYRGLVGYLTAQRISDVTVRFKIEDPRDNSWIQIGPDLTTNSDGIAKLNHLRNYIPADILDLAPVELRLMAQVECDDGWSEDKQGVLNILSNDTSANPDVLFTDHDNTIHATGGANTILDYIDFVNMFGYDWPYVDRYVKDILPDILDRADVVIITGQPESVRPLTRDQMVQHFSPDGTRTVPIIVKADMNCAESSDYKAATITILRNLYGAEHCLAMVGDTASEDGYGALASGVEYIPFQIMKLLQDSLAIGGGFAPVDPDDIAWDWRDVYSRIF</sequence>
<gene>
    <name evidence="2" type="ordered locus">Dole_1142</name>
</gene>
<evidence type="ECO:0000313" key="3">
    <source>
        <dbReference type="Proteomes" id="UP000008561"/>
    </source>
</evidence>
<dbReference type="EMBL" id="CP000859">
    <property type="protein sequence ID" value="ABW66948.1"/>
    <property type="molecule type" value="Genomic_DNA"/>
</dbReference>
<evidence type="ECO:0000313" key="2">
    <source>
        <dbReference type="EMBL" id="ABW66948.1"/>
    </source>
</evidence>
<keyword evidence="3" id="KW-1185">Reference proteome</keyword>
<evidence type="ECO:0000256" key="1">
    <source>
        <dbReference type="SAM" id="Phobius"/>
    </source>
</evidence>
<keyword evidence="1" id="KW-0812">Transmembrane</keyword>
<reference evidence="2 3" key="1">
    <citation type="submission" date="2007-10" db="EMBL/GenBank/DDBJ databases">
        <title>Complete sequence of Desulfococcus oleovorans Hxd3.</title>
        <authorList>
            <consortium name="US DOE Joint Genome Institute"/>
            <person name="Copeland A."/>
            <person name="Lucas S."/>
            <person name="Lapidus A."/>
            <person name="Barry K."/>
            <person name="Glavina del Rio T."/>
            <person name="Dalin E."/>
            <person name="Tice H."/>
            <person name="Pitluck S."/>
            <person name="Kiss H."/>
            <person name="Brettin T."/>
            <person name="Bruce D."/>
            <person name="Detter J.C."/>
            <person name="Han C."/>
            <person name="Schmutz J."/>
            <person name="Larimer F."/>
            <person name="Land M."/>
            <person name="Hauser L."/>
            <person name="Kyrpides N."/>
            <person name="Kim E."/>
            <person name="Wawrik B."/>
            <person name="Richardson P."/>
        </authorList>
    </citation>
    <scope>NUCLEOTIDE SEQUENCE [LARGE SCALE GENOMIC DNA]</scope>
    <source>
        <strain evidence="3">DSM 6200 / JCM 39069 / Hxd3</strain>
    </source>
</reference>
<dbReference type="RefSeq" id="WP_012174566.1">
    <property type="nucleotide sequence ID" value="NC_009943.1"/>
</dbReference>
<dbReference type="OrthoDB" id="9787897at2"/>
<name>A8ZXJ0_DESOH</name>